<evidence type="ECO:0000256" key="9">
    <source>
        <dbReference type="SAM" id="MobiDB-lite"/>
    </source>
</evidence>
<feature type="compositionally biased region" description="Basic and acidic residues" evidence="9">
    <location>
        <begin position="14"/>
        <end position="25"/>
    </location>
</feature>
<feature type="region of interest" description="Disordered" evidence="9">
    <location>
        <begin position="1"/>
        <end position="29"/>
    </location>
</feature>
<proteinExistence type="inferred from homology"/>
<evidence type="ECO:0000256" key="7">
    <source>
        <dbReference type="ARBA" id="ARBA00022989"/>
    </source>
</evidence>
<keyword evidence="6" id="KW-0256">Endoplasmic reticulum</keyword>
<dbReference type="PANTHER" id="PTHR21397">
    <property type="entry name" value="CHROMATIN COMPLEXES SUBUNIT BAP18-RELATED"/>
    <property type="match status" value="1"/>
</dbReference>
<dbReference type="EMBL" id="OB660251">
    <property type="protein sequence ID" value="CAD7223764.1"/>
    <property type="molecule type" value="Genomic_DNA"/>
</dbReference>
<dbReference type="AlphaFoldDB" id="A0A7R8W6G2"/>
<evidence type="ECO:0000256" key="8">
    <source>
        <dbReference type="ARBA" id="ARBA00023136"/>
    </source>
</evidence>
<evidence type="ECO:0000256" key="3">
    <source>
        <dbReference type="ARBA" id="ARBA00020105"/>
    </source>
</evidence>
<evidence type="ECO:0000256" key="4">
    <source>
        <dbReference type="ARBA" id="ARBA00022692"/>
    </source>
</evidence>
<keyword evidence="5" id="KW-0732">Signal</keyword>
<evidence type="ECO:0000256" key="6">
    <source>
        <dbReference type="ARBA" id="ARBA00022824"/>
    </source>
</evidence>
<gene>
    <name evidence="11" type="ORF">CTOB1V02_LOCUS1744</name>
</gene>
<dbReference type="OrthoDB" id="1894652at2759"/>
<evidence type="ECO:0000313" key="11">
    <source>
        <dbReference type="EMBL" id="CAD7223764.1"/>
    </source>
</evidence>
<accession>A0A7R8W6G2</accession>
<dbReference type="PANTHER" id="PTHR21397:SF4">
    <property type="entry name" value="ER MEMBRANE PROTEIN COMPLEX SUBUNIT 10"/>
    <property type="match status" value="1"/>
</dbReference>
<evidence type="ECO:0000256" key="10">
    <source>
        <dbReference type="SAM" id="Phobius"/>
    </source>
</evidence>
<evidence type="ECO:0000256" key="5">
    <source>
        <dbReference type="ARBA" id="ARBA00022729"/>
    </source>
</evidence>
<comment type="similarity">
    <text evidence="2">Belongs to the EMC10 family.</text>
</comment>
<protein>
    <recommendedName>
        <fullName evidence="3">ER membrane protein complex subunit 10</fullName>
    </recommendedName>
</protein>
<keyword evidence="7 10" id="KW-1133">Transmembrane helix</keyword>
<keyword evidence="8 10" id="KW-0472">Membrane</keyword>
<name>A0A7R8W6G2_9CRUS</name>
<organism evidence="11">
    <name type="scientific">Cyprideis torosa</name>
    <dbReference type="NCBI Taxonomy" id="163714"/>
    <lineage>
        <taxon>Eukaryota</taxon>
        <taxon>Metazoa</taxon>
        <taxon>Ecdysozoa</taxon>
        <taxon>Arthropoda</taxon>
        <taxon>Crustacea</taxon>
        <taxon>Oligostraca</taxon>
        <taxon>Ostracoda</taxon>
        <taxon>Podocopa</taxon>
        <taxon>Podocopida</taxon>
        <taxon>Cytherocopina</taxon>
        <taxon>Cytheroidea</taxon>
        <taxon>Cytherideidae</taxon>
        <taxon>Cyprideis</taxon>
    </lineage>
</organism>
<evidence type="ECO:0000256" key="1">
    <source>
        <dbReference type="ARBA" id="ARBA00004115"/>
    </source>
</evidence>
<dbReference type="Pfam" id="PF21203">
    <property type="entry name" value="ECM10"/>
    <property type="match status" value="1"/>
</dbReference>
<dbReference type="CDD" id="cd22209">
    <property type="entry name" value="EMC10"/>
    <property type="match status" value="1"/>
</dbReference>
<keyword evidence="4 10" id="KW-0812">Transmembrane</keyword>
<feature type="transmembrane region" description="Helical" evidence="10">
    <location>
        <begin position="240"/>
        <end position="258"/>
    </location>
</feature>
<evidence type="ECO:0000256" key="2">
    <source>
        <dbReference type="ARBA" id="ARBA00007695"/>
    </source>
</evidence>
<reference evidence="11" key="1">
    <citation type="submission" date="2020-11" db="EMBL/GenBank/DDBJ databases">
        <authorList>
            <person name="Tran Van P."/>
        </authorList>
    </citation>
    <scope>NUCLEOTIDE SEQUENCE</scope>
</reference>
<comment type="subcellular location">
    <subcellularLocation>
        <location evidence="1">Endoplasmic reticulum membrane</location>
        <topology evidence="1">Single-pass type I membrane protein</topology>
    </subcellularLocation>
</comment>
<dbReference type="GO" id="GO:0072546">
    <property type="term" value="C:EMC complex"/>
    <property type="evidence" value="ECO:0007669"/>
    <property type="project" value="TreeGrafter"/>
</dbReference>
<sequence>MPVSATNVFPAPLGRREDGAGETKNQKKRQASALAARCQRPSGQMEHGNRVDSDGYIDEDGYVDSNAFSTGAGLTLELLHAFGENSEYSLRGKITIEGSSVLFSTPNVLTAANRKALEDVAIHGGFYFLRAKHNGIVVQTFYPACPLVSSNLREILTFTLDSSGTQVKGLHITSDVPYCETTSLQFSPGFSGHFNTTAVAKRIQPGPIPDTASYLQKLEDEKRARERGEGKDNRTFLQKYWLYILIGFAFLMMTNGGGGPDGGTGGGR</sequence>